<dbReference type="GO" id="GO:0052913">
    <property type="term" value="F:16S rRNA (guanine(966)-N(2))-methyltransferase activity"/>
    <property type="evidence" value="ECO:0007669"/>
    <property type="project" value="UniProtKB-EC"/>
</dbReference>
<evidence type="ECO:0000313" key="3">
    <source>
        <dbReference type="EMBL" id="QDQ26247.1"/>
    </source>
</evidence>
<gene>
    <name evidence="3" type="primary">rsmD</name>
    <name evidence="3" type="ORF">FNU76_07665</name>
</gene>
<keyword evidence="2 3" id="KW-0808">Transferase</keyword>
<dbReference type="NCBIfam" id="TIGR00095">
    <property type="entry name" value="16S rRNA (guanine(966)-N(2))-methyltransferase RsmD"/>
    <property type="match status" value="1"/>
</dbReference>
<dbReference type="SUPFAM" id="SSF53335">
    <property type="entry name" value="S-adenosyl-L-methionine-dependent methyltransferases"/>
    <property type="match status" value="1"/>
</dbReference>
<dbReference type="Gene3D" id="3.40.50.150">
    <property type="entry name" value="Vaccinia Virus protein VP39"/>
    <property type="match status" value="1"/>
</dbReference>
<dbReference type="GO" id="GO:0003676">
    <property type="term" value="F:nucleic acid binding"/>
    <property type="evidence" value="ECO:0007669"/>
    <property type="project" value="InterPro"/>
</dbReference>
<dbReference type="Pfam" id="PF03602">
    <property type="entry name" value="Cons_hypoth95"/>
    <property type="match status" value="1"/>
</dbReference>
<dbReference type="EMBL" id="CP041730">
    <property type="protein sequence ID" value="QDQ26247.1"/>
    <property type="molecule type" value="Genomic_DNA"/>
</dbReference>
<sequence>MPKLVPKTTAPVRGRNQLRIIGGEYRRRILPFPDGEGLRPTPDRVRETLFNWLGQELHGWRCLDLFAGSGALGFEAASRGAARVVMVEQARPAIQSLRDNQQLLKAAAIDVVAADAVSWLAQCREQFDVVFLDPPFASDLLPRVLAALPGVLAEGAQVYIETADWPELTGWTLLREGKAGAVKYGLLARA</sequence>
<dbReference type="CDD" id="cd02440">
    <property type="entry name" value="AdoMet_MTases"/>
    <property type="match status" value="1"/>
</dbReference>
<dbReference type="PROSITE" id="PS00092">
    <property type="entry name" value="N6_MTASE"/>
    <property type="match status" value="1"/>
</dbReference>
<evidence type="ECO:0000313" key="4">
    <source>
        <dbReference type="Proteomes" id="UP000317550"/>
    </source>
</evidence>
<dbReference type="InterPro" id="IPR002052">
    <property type="entry name" value="DNA_methylase_N6_adenine_CS"/>
</dbReference>
<dbReference type="KEGG" id="cari:FNU76_07665"/>
<dbReference type="PANTHER" id="PTHR43542:SF1">
    <property type="entry name" value="METHYLTRANSFERASE"/>
    <property type="match status" value="1"/>
</dbReference>
<dbReference type="PANTHER" id="PTHR43542">
    <property type="entry name" value="METHYLTRANSFERASE"/>
    <property type="match status" value="1"/>
</dbReference>
<dbReference type="AlphaFoldDB" id="A0A516SDL2"/>
<evidence type="ECO:0000256" key="1">
    <source>
        <dbReference type="ARBA" id="ARBA00022603"/>
    </source>
</evidence>
<dbReference type="EC" id="2.1.1.171" evidence="3"/>
<evidence type="ECO:0000256" key="2">
    <source>
        <dbReference type="ARBA" id="ARBA00022679"/>
    </source>
</evidence>
<keyword evidence="1 3" id="KW-0489">Methyltransferase</keyword>
<dbReference type="PIRSF" id="PIRSF004553">
    <property type="entry name" value="CHP00095"/>
    <property type="match status" value="1"/>
</dbReference>
<reference evidence="4" key="1">
    <citation type="submission" date="2019-07" db="EMBL/GenBank/DDBJ databases">
        <title>Chitinimonas sp. nov., isolated from Ny-Alesund, arctica soil.</title>
        <authorList>
            <person name="Xu Q."/>
            <person name="Peng F."/>
        </authorList>
    </citation>
    <scope>NUCLEOTIDE SEQUENCE [LARGE SCALE GENOMIC DNA]</scope>
    <source>
        <strain evidence="4">R3-44</strain>
    </source>
</reference>
<dbReference type="InterPro" id="IPR004398">
    <property type="entry name" value="RNA_MeTrfase_RsmD"/>
</dbReference>
<protein>
    <submittedName>
        <fullName evidence="3">16S rRNA (Guanine(966)-N(2))-methyltransferase RsmD</fullName>
        <ecNumber evidence="3">2.1.1.171</ecNumber>
    </submittedName>
</protein>
<accession>A0A516SDL2</accession>
<name>A0A516SDL2_9NEIS</name>
<dbReference type="RefSeq" id="WP_144277646.1">
    <property type="nucleotide sequence ID" value="NZ_CP041730.1"/>
</dbReference>
<proteinExistence type="predicted"/>
<organism evidence="3 4">
    <name type="scientific">Chitinimonas arctica</name>
    <dbReference type="NCBI Taxonomy" id="2594795"/>
    <lineage>
        <taxon>Bacteria</taxon>
        <taxon>Pseudomonadati</taxon>
        <taxon>Pseudomonadota</taxon>
        <taxon>Betaproteobacteria</taxon>
        <taxon>Neisseriales</taxon>
        <taxon>Chitinibacteraceae</taxon>
        <taxon>Chitinimonas</taxon>
    </lineage>
</organism>
<dbReference type="OrthoDB" id="9803017at2"/>
<keyword evidence="4" id="KW-1185">Reference proteome</keyword>
<dbReference type="Proteomes" id="UP000317550">
    <property type="component" value="Chromosome"/>
</dbReference>
<dbReference type="InterPro" id="IPR029063">
    <property type="entry name" value="SAM-dependent_MTases_sf"/>
</dbReference>